<dbReference type="InterPro" id="IPR016634">
    <property type="entry name" value="CapW-like"/>
</dbReference>
<name>A0ABU4Y1T2_9HYPH</name>
<reference evidence="5 6" key="1">
    <citation type="submission" date="2023-08" db="EMBL/GenBank/DDBJ databases">
        <title>Implementing the SeqCode for naming new Mesorhizobium species isolated from Vachellia karroo root nodules.</title>
        <authorList>
            <person name="Van Lill M."/>
        </authorList>
    </citation>
    <scope>NUCLEOTIDE SEQUENCE [LARGE SCALE GENOMIC DNA]</scope>
    <source>
        <strain evidence="5 6">VK24D</strain>
    </source>
</reference>
<dbReference type="PROSITE" id="PS52050">
    <property type="entry name" value="WYL"/>
    <property type="match status" value="1"/>
</dbReference>
<gene>
    <name evidence="5" type="ORF">RFN28_21005</name>
</gene>
<feature type="coiled-coil region" evidence="1">
    <location>
        <begin position="268"/>
        <end position="295"/>
    </location>
</feature>
<evidence type="ECO:0000313" key="6">
    <source>
        <dbReference type="Proteomes" id="UP001287059"/>
    </source>
</evidence>
<accession>A0ABU4Y1T2</accession>
<evidence type="ECO:0000313" key="5">
    <source>
        <dbReference type="EMBL" id="MDX8480914.1"/>
    </source>
</evidence>
<evidence type="ECO:0000259" key="3">
    <source>
        <dbReference type="Pfam" id="PF26107"/>
    </source>
</evidence>
<feature type="domain" description="DNA-binding transcriptional repressor CapW winged helix-turn-helix" evidence="4">
    <location>
        <begin position="10"/>
        <end position="90"/>
    </location>
</feature>
<dbReference type="InterPro" id="IPR059019">
    <property type="entry name" value="WHD_CapW"/>
</dbReference>
<keyword evidence="1" id="KW-0175">Coiled coil</keyword>
<comment type="caution">
    <text evidence="5">The sequence shown here is derived from an EMBL/GenBank/DDBJ whole genome shotgun (WGS) entry which is preliminary data.</text>
</comment>
<protein>
    <submittedName>
        <fullName evidence="5">WYL domain-containing protein</fullName>
    </submittedName>
</protein>
<evidence type="ECO:0000259" key="4">
    <source>
        <dbReference type="Pfam" id="PF26109"/>
    </source>
</evidence>
<dbReference type="PIRSF" id="PIRSF015558">
    <property type="entry name" value="Txn_reg_DeoR_prd"/>
    <property type="match status" value="1"/>
</dbReference>
<feature type="domain" description="DNA-binding transcriptional repressor CapW C-terminal dimerisation" evidence="3">
    <location>
        <begin position="210"/>
        <end position="278"/>
    </location>
</feature>
<feature type="domain" description="WYL" evidence="2">
    <location>
        <begin position="124"/>
        <end position="187"/>
    </location>
</feature>
<sequence length="300" mass="35005">MNEPDVRWTVAQRYEFMEWRIYWTGSVNRKDLETKFQISSPQASVDFRTYQEIAPGNIEYDASEKSYVKTRNFRPVFLTLSPERYLAQLRAIESGATRLADTWFEKTPPVETIPEMSRGPEAYVLRAVIDAIETRSQIDIFYQSLSRTGRRTICPHALVYDGSRWHCRAFSVDRQEFRDYVLGRILSFWPPEPCDVDPADDLEWSTEFVLRIKAHPGLDAEQRAAIEHDFRLEGGERKLKMRLAVAFYFVKRHNLDLQANQDVPASRIQLWLENLEELNKEIASAKERSRRLIAGRSPAP</sequence>
<proteinExistence type="predicted"/>
<dbReference type="InterPro" id="IPR059020">
    <property type="entry name" value="CapW_CTD"/>
</dbReference>
<dbReference type="InterPro" id="IPR026881">
    <property type="entry name" value="WYL_dom"/>
</dbReference>
<dbReference type="EMBL" id="JAVIIW010000025">
    <property type="protein sequence ID" value="MDX8480914.1"/>
    <property type="molecule type" value="Genomic_DNA"/>
</dbReference>
<evidence type="ECO:0000259" key="2">
    <source>
        <dbReference type="Pfam" id="PF13280"/>
    </source>
</evidence>
<evidence type="ECO:0000256" key="1">
    <source>
        <dbReference type="SAM" id="Coils"/>
    </source>
</evidence>
<dbReference type="Proteomes" id="UP001287059">
    <property type="component" value="Unassembled WGS sequence"/>
</dbReference>
<keyword evidence="6" id="KW-1185">Reference proteome</keyword>
<dbReference type="Pfam" id="PF13280">
    <property type="entry name" value="WYL"/>
    <property type="match status" value="1"/>
</dbReference>
<dbReference type="RefSeq" id="WP_320222775.1">
    <property type="nucleotide sequence ID" value="NZ_JAVIIW010000025.1"/>
</dbReference>
<dbReference type="Pfam" id="PF26107">
    <property type="entry name" value="BrxR_CTD"/>
    <property type="match status" value="1"/>
</dbReference>
<dbReference type="Pfam" id="PF26109">
    <property type="entry name" value="WHD_BrxR"/>
    <property type="match status" value="1"/>
</dbReference>
<organism evidence="5 6">
    <name type="scientific">Mesorhizobium album</name>
    <dbReference type="NCBI Taxonomy" id="3072314"/>
    <lineage>
        <taxon>Bacteria</taxon>
        <taxon>Pseudomonadati</taxon>
        <taxon>Pseudomonadota</taxon>
        <taxon>Alphaproteobacteria</taxon>
        <taxon>Hyphomicrobiales</taxon>
        <taxon>Phyllobacteriaceae</taxon>
        <taxon>Mesorhizobium</taxon>
    </lineage>
</organism>